<dbReference type="Proteomes" id="UP001519345">
    <property type="component" value="Unassembled WGS sequence"/>
</dbReference>
<dbReference type="PANTHER" id="PTHR42738:SF7">
    <property type="entry name" value="HYDROXYMETHYLGLUTARYL-COA LYASE"/>
    <property type="match status" value="1"/>
</dbReference>
<reference evidence="5 6" key="1">
    <citation type="submission" date="2021-03" db="EMBL/GenBank/DDBJ databases">
        <title>Genomic Encyclopedia of Type Strains, Phase IV (KMG-IV): sequencing the most valuable type-strain genomes for metagenomic binning, comparative biology and taxonomic classification.</title>
        <authorList>
            <person name="Goeker M."/>
        </authorList>
    </citation>
    <scope>NUCLEOTIDE SEQUENCE [LARGE SCALE GENOMIC DNA]</scope>
    <source>
        <strain evidence="5 6">DSM 25609</strain>
    </source>
</reference>
<dbReference type="SUPFAM" id="SSF51569">
    <property type="entry name" value="Aldolase"/>
    <property type="match status" value="1"/>
</dbReference>
<dbReference type="EC" id="4.1.3.4" evidence="5"/>
<dbReference type="NCBIfam" id="NF004283">
    <property type="entry name" value="PRK05692.1"/>
    <property type="match status" value="1"/>
</dbReference>
<accession>A0ABS4IDW9</accession>
<keyword evidence="6" id="KW-1185">Reference proteome</keyword>
<sequence>MRNWPDFVEIKEVSPRDGLQNEKGWISTDDKVAWINILSDSGVKEIEYSSFVHPKWIPNLSDAREVGKQIKRNPNVFYSALVPNMKGLEHALEAGIDGASVFMSASETHNKKNINKSIAETFPVLQEVIQEAKQERKRVTGYVSTVFDCPFEGKVTPAQVIRVCDQLFAYGVDDISLGDTIGSAVPSQVDQLLEAVLSRYPKEKIIMHFHDTRGMAIANILRCLQYGITRFDSSVGGLGGCPYAPGAAGNVATNDVLYLLHGLDVKTGIRELKIQEAALFIQSKLGKDLPSKALAHYVSTA</sequence>
<dbReference type="InterPro" id="IPR043594">
    <property type="entry name" value="HMGL"/>
</dbReference>
<dbReference type="RefSeq" id="WP_209462337.1">
    <property type="nucleotide sequence ID" value="NZ_CP110224.1"/>
</dbReference>
<evidence type="ECO:0000313" key="5">
    <source>
        <dbReference type="EMBL" id="MBP1969134.1"/>
    </source>
</evidence>
<dbReference type="InterPro" id="IPR013785">
    <property type="entry name" value="Aldolase_TIM"/>
</dbReference>
<keyword evidence="3 5" id="KW-0456">Lyase</keyword>
<evidence type="ECO:0000313" key="6">
    <source>
        <dbReference type="Proteomes" id="UP001519345"/>
    </source>
</evidence>
<name>A0ABS4IDW9_9BACI</name>
<dbReference type="Pfam" id="PF00682">
    <property type="entry name" value="HMGL-like"/>
    <property type="match status" value="1"/>
</dbReference>
<evidence type="ECO:0000256" key="1">
    <source>
        <dbReference type="ARBA" id="ARBA00009405"/>
    </source>
</evidence>
<dbReference type="Gene3D" id="3.20.20.70">
    <property type="entry name" value="Aldolase class I"/>
    <property type="match status" value="1"/>
</dbReference>
<protein>
    <submittedName>
        <fullName evidence="5">Hydroxymethylglutaryl-CoA lyase</fullName>
        <ecNumber evidence="5">4.1.3.4</ecNumber>
    </submittedName>
</protein>
<gene>
    <name evidence="5" type="ORF">J2Z83_001237</name>
</gene>
<comment type="similarity">
    <text evidence="1">Belongs to the HMG-CoA lyase family.</text>
</comment>
<evidence type="ECO:0000256" key="2">
    <source>
        <dbReference type="ARBA" id="ARBA00022723"/>
    </source>
</evidence>
<dbReference type="EMBL" id="JAGGKX010000004">
    <property type="protein sequence ID" value="MBP1969134.1"/>
    <property type="molecule type" value="Genomic_DNA"/>
</dbReference>
<organism evidence="5 6">
    <name type="scientific">Virgibacillus natechei</name>
    <dbReference type="NCBI Taxonomy" id="1216297"/>
    <lineage>
        <taxon>Bacteria</taxon>
        <taxon>Bacillati</taxon>
        <taxon>Bacillota</taxon>
        <taxon>Bacilli</taxon>
        <taxon>Bacillales</taxon>
        <taxon>Bacillaceae</taxon>
        <taxon>Virgibacillus</taxon>
    </lineage>
</organism>
<dbReference type="PANTHER" id="PTHR42738">
    <property type="entry name" value="HYDROXYMETHYLGLUTARYL-COA LYASE"/>
    <property type="match status" value="1"/>
</dbReference>
<dbReference type="GO" id="GO:0004419">
    <property type="term" value="F:hydroxymethylglutaryl-CoA lyase activity"/>
    <property type="evidence" value="ECO:0007669"/>
    <property type="project" value="UniProtKB-EC"/>
</dbReference>
<keyword evidence="2" id="KW-0479">Metal-binding</keyword>
<evidence type="ECO:0000259" key="4">
    <source>
        <dbReference type="PROSITE" id="PS50991"/>
    </source>
</evidence>
<proteinExistence type="inferred from homology"/>
<evidence type="ECO:0000256" key="3">
    <source>
        <dbReference type="ARBA" id="ARBA00023239"/>
    </source>
</evidence>
<dbReference type="CDD" id="cd07938">
    <property type="entry name" value="DRE_TIM_HMGL"/>
    <property type="match status" value="1"/>
</dbReference>
<comment type="caution">
    <text evidence="5">The sequence shown here is derived from an EMBL/GenBank/DDBJ whole genome shotgun (WGS) entry which is preliminary data.</text>
</comment>
<feature type="domain" description="Pyruvate carboxyltransferase" evidence="4">
    <location>
        <begin position="8"/>
        <end position="275"/>
    </location>
</feature>
<dbReference type="InterPro" id="IPR000891">
    <property type="entry name" value="PYR_CT"/>
</dbReference>
<dbReference type="PROSITE" id="PS50991">
    <property type="entry name" value="PYR_CT"/>
    <property type="match status" value="1"/>
</dbReference>